<protein>
    <submittedName>
        <fullName evidence="1">Uncharacterized protein</fullName>
    </submittedName>
</protein>
<gene>
    <name evidence="1" type="ORF">AG0111_0g8353</name>
</gene>
<dbReference type="EMBL" id="PDWZ02000008">
    <property type="protein sequence ID" value="KAB2103631.1"/>
    <property type="molecule type" value="Genomic_DNA"/>
</dbReference>
<evidence type="ECO:0000313" key="1">
    <source>
        <dbReference type="EMBL" id="KAB2103631.1"/>
    </source>
</evidence>
<reference evidence="1 2" key="1">
    <citation type="journal article" date="2019" name="bioRxiv">
        <title>Genomics, evolutionary history and diagnostics of the Alternaria alternata species group including apple and Asian pear pathotypes.</title>
        <authorList>
            <person name="Armitage A.D."/>
            <person name="Cockerton H.M."/>
            <person name="Sreenivasaprasad S."/>
            <person name="Woodhall J.W."/>
            <person name="Lane C.R."/>
            <person name="Harrison R.J."/>
            <person name="Clarkson J.P."/>
        </authorList>
    </citation>
    <scope>NUCLEOTIDE SEQUENCE [LARGE SCALE GENOMIC DNA]</scope>
    <source>
        <strain evidence="1 2">FERA 650</strain>
    </source>
</reference>
<proteinExistence type="predicted"/>
<organism evidence="1 2">
    <name type="scientific">Alternaria gaisen</name>
    <dbReference type="NCBI Taxonomy" id="167740"/>
    <lineage>
        <taxon>Eukaryota</taxon>
        <taxon>Fungi</taxon>
        <taxon>Dikarya</taxon>
        <taxon>Ascomycota</taxon>
        <taxon>Pezizomycotina</taxon>
        <taxon>Dothideomycetes</taxon>
        <taxon>Pleosporomycetidae</taxon>
        <taxon>Pleosporales</taxon>
        <taxon>Pleosporineae</taxon>
        <taxon>Pleosporaceae</taxon>
        <taxon>Alternaria</taxon>
        <taxon>Alternaria sect. Alternaria</taxon>
    </lineage>
</organism>
<comment type="caution">
    <text evidence="1">The sequence shown here is derived from an EMBL/GenBank/DDBJ whole genome shotgun (WGS) entry which is preliminary data.</text>
</comment>
<keyword evidence="2" id="KW-1185">Reference proteome</keyword>
<name>A0ACB6FGR7_9PLEO</name>
<accession>A0ACB6FGR7</accession>
<dbReference type="Proteomes" id="UP000293547">
    <property type="component" value="Unassembled WGS sequence"/>
</dbReference>
<sequence length="95" mass="10586">MCVMNAPYANTDKYTSTDYDYYLGEVMSSYWANFIKHLDPNGVAISAGSNLSYWVPTDGESQTVLRVGDGFGATKIAEKQNLTVIMEYFAQQSPH</sequence>
<evidence type="ECO:0000313" key="2">
    <source>
        <dbReference type="Proteomes" id="UP000293547"/>
    </source>
</evidence>